<reference evidence="2" key="1">
    <citation type="journal article" date="2020" name="Stud. Mycol.">
        <title>101 Dothideomycetes genomes: a test case for predicting lifestyles and emergence of pathogens.</title>
        <authorList>
            <person name="Haridas S."/>
            <person name="Albert R."/>
            <person name="Binder M."/>
            <person name="Bloem J."/>
            <person name="Labutti K."/>
            <person name="Salamov A."/>
            <person name="Andreopoulos B."/>
            <person name="Baker S."/>
            <person name="Barry K."/>
            <person name="Bills G."/>
            <person name="Bluhm B."/>
            <person name="Cannon C."/>
            <person name="Castanera R."/>
            <person name="Culley D."/>
            <person name="Daum C."/>
            <person name="Ezra D."/>
            <person name="Gonzalez J."/>
            <person name="Henrissat B."/>
            <person name="Kuo A."/>
            <person name="Liang C."/>
            <person name="Lipzen A."/>
            <person name="Lutzoni F."/>
            <person name="Magnuson J."/>
            <person name="Mondo S."/>
            <person name="Nolan M."/>
            <person name="Ohm R."/>
            <person name="Pangilinan J."/>
            <person name="Park H.-J."/>
            <person name="Ramirez L."/>
            <person name="Alfaro M."/>
            <person name="Sun H."/>
            <person name="Tritt A."/>
            <person name="Yoshinaga Y."/>
            <person name="Zwiers L.-H."/>
            <person name="Turgeon B."/>
            <person name="Goodwin S."/>
            <person name="Spatafora J."/>
            <person name="Crous P."/>
            <person name="Grigoriev I."/>
        </authorList>
    </citation>
    <scope>NUCLEOTIDE SEQUENCE</scope>
    <source>
        <strain evidence="2">CBS 175.79</strain>
    </source>
</reference>
<name>A0A6A5XGI8_9PLEO</name>
<feature type="region of interest" description="Disordered" evidence="1">
    <location>
        <begin position="1"/>
        <end position="73"/>
    </location>
</feature>
<feature type="compositionally biased region" description="Low complexity" evidence="1">
    <location>
        <begin position="39"/>
        <end position="57"/>
    </location>
</feature>
<keyword evidence="3" id="KW-1185">Reference proteome</keyword>
<sequence>MAESEPPMQRYLKLSSQQENIRRKLSLETQSPTSPEFRSMSSSPTESMQSSMHSSTTATEPHLPSPMPIPIQRQRHSVDYTGDDAKRTLCDINQQMKATLTELLNQNRSDDKYRAWVQEKLLETEQQIRKQRRRHSSGDREMAASIATHFSPTQSFASPWH</sequence>
<dbReference type="RefSeq" id="XP_033380382.1">
    <property type="nucleotide sequence ID" value="XM_033526122.1"/>
</dbReference>
<dbReference type="EMBL" id="ML978073">
    <property type="protein sequence ID" value="KAF2012043.1"/>
    <property type="molecule type" value="Genomic_DNA"/>
</dbReference>
<organism evidence="2 3">
    <name type="scientific">Aaosphaeria arxii CBS 175.79</name>
    <dbReference type="NCBI Taxonomy" id="1450172"/>
    <lineage>
        <taxon>Eukaryota</taxon>
        <taxon>Fungi</taxon>
        <taxon>Dikarya</taxon>
        <taxon>Ascomycota</taxon>
        <taxon>Pezizomycotina</taxon>
        <taxon>Dothideomycetes</taxon>
        <taxon>Pleosporomycetidae</taxon>
        <taxon>Pleosporales</taxon>
        <taxon>Pleosporales incertae sedis</taxon>
        <taxon>Aaosphaeria</taxon>
    </lineage>
</organism>
<evidence type="ECO:0000313" key="3">
    <source>
        <dbReference type="Proteomes" id="UP000799778"/>
    </source>
</evidence>
<evidence type="ECO:0000256" key="1">
    <source>
        <dbReference type="SAM" id="MobiDB-lite"/>
    </source>
</evidence>
<accession>A0A6A5XGI8</accession>
<dbReference type="Proteomes" id="UP000799778">
    <property type="component" value="Unassembled WGS sequence"/>
</dbReference>
<feature type="compositionally biased region" description="Polar residues" evidence="1">
    <location>
        <begin position="27"/>
        <end position="36"/>
    </location>
</feature>
<evidence type="ECO:0000313" key="2">
    <source>
        <dbReference type="EMBL" id="KAF2012043.1"/>
    </source>
</evidence>
<dbReference type="OrthoDB" id="4509729at2759"/>
<gene>
    <name evidence="2" type="ORF">BU24DRAFT_412578</name>
</gene>
<dbReference type="GeneID" id="54283519"/>
<protein>
    <submittedName>
        <fullName evidence="2">Uncharacterized protein</fullName>
    </submittedName>
</protein>
<dbReference type="AlphaFoldDB" id="A0A6A5XGI8"/>
<proteinExistence type="predicted"/>